<dbReference type="SUPFAM" id="SSF53850">
    <property type="entry name" value="Periplasmic binding protein-like II"/>
    <property type="match status" value="1"/>
</dbReference>
<protein>
    <submittedName>
        <fullName evidence="6">ABC transporter substrate-binding protein</fullName>
    </submittedName>
</protein>
<dbReference type="InterPro" id="IPR000914">
    <property type="entry name" value="SBP_5_dom"/>
</dbReference>
<feature type="signal peptide" evidence="4">
    <location>
        <begin position="1"/>
        <end position="23"/>
    </location>
</feature>
<evidence type="ECO:0000313" key="6">
    <source>
        <dbReference type="EMBL" id="NED98210.1"/>
    </source>
</evidence>
<dbReference type="Gene3D" id="3.10.105.10">
    <property type="entry name" value="Dipeptide-binding Protein, Domain 3"/>
    <property type="match status" value="1"/>
</dbReference>
<dbReference type="PROSITE" id="PS51257">
    <property type="entry name" value="PROKAR_LIPOPROTEIN"/>
    <property type="match status" value="1"/>
</dbReference>
<evidence type="ECO:0000313" key="7">
    <source>
        <dbReference type="Proteomes" id="UP000469185"/>
    </source>
</evidence>
<dbReference type="CDD" id="cd00995">
    <property type="entry name" value="PBP2_NikA_DppA_OppA_like"/>
    <property type="match status" value="1"/>
</dbReference>
<dbReference type="PIRSF" id="PIRSF002741">
    <property type="entry name" value="MppA"/>
    <property type="match status" value="1"/>
</dbReference>
<dbReference type="AlphaFoldDB" id="A0A6N9YTD9"/>
<comment type="caution">
    <text evidence="6">The sequence shown here is derived from an EMBL/GenBank/DDBJ whole genome shotgun (WGS) entry which is preliminary data.</text>
</comment>
<name>A0A6N9YTD9_9ACTN</name>
<dbReference type="Proteomes" id="UP000469185">
    <property type="component" value="Unassembled WGS sequence"/>
</dbReference>
<dbReference type="GO" id="GO:0015833">
    <property type="term" value="P:peptide transport"/>
    <property type="evidence" value="ECO:0007669"/>
    <property type="project" value="TreeGrafter"/>
</dbReference>
<gene>
    <name evidence="6" type="ORF">G1H11_23190</name>
</gene>
<evidence type="ECO:0000256" key="4">
    <source>
        <dbReference type="SAM" id="SignalP"/>
    </source>
</evidence>
<comment type="similarity">
    <text evidence="1">Belongs to the bacterial solute-binding protein 5 family.</text>
</comment>
<dbReference type="Gene3D" id="3.40.190.10">
    <property type="entry name" value="Periplasmic binding protein-like II"/>
    <property type="match status" value="1"/>
</dbReference>
<evidence type="ECO:0000259" key="5">
    <source>
        <dbReference type="Pfam" id="PF00496"/>
    </source>
</evidence>
<organism evidence="6 7">
    <name type="scientific">Phytoactinopolyspora alkaliphila</name>
    <dbReference type="NCBI Taxonomy" id="1783498"/>
    <lineage>
        <taxon>Bacteria</taxon>
        <taxon>Bacillati</taxon>
        <taxon>Actinomycetota</taxon>
        <taxon>Actinomycetes</taxon>
        <taxon>Jiangellales</taxon>
        <taxon>Jiangellaceae</taxon>
        <taxon>Phytoactinopolyspora</taxon>
    </lineage>
</organism>
<dbReference type="InterPro" id="IPR039424">
    <property type="entry name" value="SBP_5"/>
</dbReference>
<dbReference type="GO" id="GO:0043190">
    <property type="term" value="C:ATP-binding cassette (ABC) transporter complex"/>
    <property type="evidence" value="ECO:0007669"/>
    <property type="project" value="InterPro"/>
</dbReference>
<keyword evidence="7" id="KW-1185">Reference proteome</keyword>
<accession>A0A6N9YTD9</accession>
<proteinExistence type="inferred from homology"/>
<feature type="domain" description="Solute-binding protein family 5" evidence="5">
    <location>
        <begin position="79"/>
        <end position="424"/>
    </location>
</feature>
<evidence type="ECO:0000256" key="2">
    <source>
        <dbReference type="ARBA" id="ARBA00022448"/>
    </source>
</evidence>
<feature type="chain" id="PRO_5026812807" evidence="4">
    <location>
        <begin position="24"/>
        <end position="505"/>
    </location>
</feature>
<dbReference type="GO" id="GO:1904680">
    <property type="term" value="F:peptide transmembrane transporter activity"/>
    <property type="evidence" value="ECO:0007669"/>
    <property type="project" value="TreeGrafter"/>
</dbReference>
<evidence type="ECO:0000256" key="1">
    <source>
        <dbReference type="ARBA" id="ARBA00005695"/>
    </source>
</evidence>
<keyword evidence="2" id="KW-0813">Transport</keyword>
<dbReference type="Pfam" id="PF00496">
    <property type="entry name" value="SBP_bac_5"/>
    <property type="match status" value="1"/>
</dbReference>
<sequence>MHHQRNRLRAACILSSLALLSVAACGGNSGSGDDTEQVFRYSPGLFPVSLDTHQYPAEEAVQTAIQQVLEPLVALEDGEPVPVLAESWENPDETTWVFTLRDGVEFSDGTPLTADDVKASAERLIEMEGPLAPLWAPVESVEASDESTVTFTTSQPLGTLPSTLSLLFIGSAEQMDDDAYWQQPIGTGPFVVERFVPDERVVLTRNEDYWGDPATPDRVEIVSIPEESSRITALHNGEIDAMSTIPPDQVGEVDSADGIVYETGPSFTYYFIWFNQYQEPFDDVRVRQAMWHAVNVEGIVNDLFGDMASLAGAPIAQAVFGAPALEHYPYDPDRARQLLTEAGYPDGFETEIHWPLEGGPNIRGLAQAFVSDWADVGVTVEPLEKERAQWLEDFGNMNWHMNLQTNATGTGDADFTLGRLYVCSADRMGYCSEKLDDLLTQARASLDPDEREALYAQASQVIWDDAVGIFPADLANNTAYRDNVEGYVFPPNGRPYFAPVSIGAD</sequence>
<dbReference type="RefSeq" id="WP_163820998.1">
    <property type="nucleotide sequence ID" value="NZ_JAAGOB010000017.1"/>
</dbReference>
<dbReference type="EMBL" id="JAAGOB010000017">
    <property type="protein sequence ID" value="NED98210.1"/>
    <property type="molecule type" value="Genomic_DNA"/>
</dbReference>
<reference evidence="6 7" key="1">
    <citation type="submission" date="2020-02" db="EMBL/GenBank/DDBJ databases">
        <authorList>
            <person name="Li X.-J."/>
            <person name="Feng X.-M."/>
        </authorList>
    </citation>
    <scope>NUCLEOTIDE SEQUENCE [LARGE SCALE GENOMIC DNA]</scope>
    <source>
        <strain evidence="6 7">CGMCC 4.7225</strain>
    </source>
</reference>
<dbReference type="PANTHER" id="PTHR30290">
    <property type="entry name" value="PERIPLASMIC BINDING COMPONENT OF ABC TRANSPORTER"/>
    <property type="match status" value="1"/>
</dbReference>
<dbReference type="GO" id="GO:0042597">
    <property type="term" value="C:periplasmic space"/>
    <property type="evidence" value="ECO:0007669"/>
    <property type="project" value="UniProtKB-ARBA"/>
</dbReference>
<evidence type="ECO:0000256" key="3">
    <source>
        <dbReference type="ARBA" id="ARBA00022729"/>
    </source>
</evidence>
<dbReference type="PANTHER" id="PTHR30290:SF9">
    <property type="entry name" value="OLIGOPEPTIDE-BINDING PROTEIN APPA"/>
    <property type="match status" value="1"/>
</dbReference>
<keyword evidence="3 4" id="KW-0732">Signal</keyword>
<dbReference type="Gene3D" id="3.90.76.10">
    <property type="entry name" value="Dipeptide-binding Protein, Domain 1"/>
    <property type="match status" value="1"/>
</dbReference>
<dbReference type="InterPro" id="IPR030678">
    <property type="entry name" value="Peptide/Ni-bd"/>
</dbReference>